<proteinExistence type="inferred from homology"/>
<dbReference type="GO" id="GO:0000049">
    <property type="term" value="F:tRNA binding"/>
    <property type="evidence" value="ECO:0007669"/>
    <property type="project" value="UniProtKB-KW"/>
</dbReference>
<dbReference type="HOGENOM" id="CLU_038915_0_1_9"/>
<keyword evidence="2" id="KW-0963">Cytoplasm</keyword>
<comment type="function">
    <text evidence="2">Catalyzes the formation of N(4)-acetylcytidine (ac(4)C) at the wobble position of elongator tRNA(Met), using acetate and ATP as substrates. First activates an acetate ion to form acetyladenylate (Ac-AMP) and then transfers the acetyl group to tRNA to form ac(4)C34.</text>
</comment>
<dbReference type="NCBIfam" id="NF010191">
    <property type="entry name" value="PRK13670.1"/>
    <property type="match status" value="1"/>
</dbReference>
<gene>
    <name evidence="2" type="primary">tmcAL</name>
    <name evidence="3" type="ORF">BN587_00997</name>
</gene>
<dbReference type="HAMAP" id="MF_01539">
    <property type="entry name" value="TmcAL"/>
    <property type="match status" value="1"/>
</dbReference>
<keyword evidence="1 2" id="KW-0819">tRNA processing</keyword>
<dbReference type="Gene3D" id="3.40.50.620">
    <property type="entry name" value="HUPs"/>
    <property type="match status" value="1"/>
</dbReference>
<dbReference type="EMBL" id="CBGL010000122">
    <property type="protein sequence ID" value="CDD12385.1"/>
    <property type="molecule type" value="Genomic_DNA"/>
</dbReference>
<evidence type="ECO:0000256" key="2">
    <source>
        <dbReference type="HAMAP-Rule" id="MF_01539"/>
    </source>
</evidence>
<dbReference type="SUPFAM" id="SSF52374">
    <property type="entry name" value="Nucleotidylyl transferase"/>
    <property type="match status" value="1"/>
</dbReference>
<dbReference type="InterPro" id="IPR014729">
    <property type="entry name" value="Rossmann-like_a/b/a_fold"/>
</dbReference>
<evidence type="ECO:0000313" key="3">
    <source>
        <dbReference type="EMBL" id="CDD12385.1"/>
    </source>
</evidence>
<dbReference type="Pfam" id="PF05636">
    <property type="entry name" value="HIGH_NTase1"/>
    <property type="match status" value="1"/>
</dbReference>
<keyword evidence="2" id="KW-0547">Nucleotide-binding</keyword>
<dbReference type="GO" id="GO:0006400">
    <property type="term" value="P:tRNA modification"/>
    <property type="evidence" value="ECO:0007669"/>
    <property type="project" value="UniProtKB-UniRule"/>
</dbReference>
<feature type="binding site" evidence="2">
    <location>
        <position position="178"/>
    </location>
    <ligand>
        <name>ATP</name>
        <dbReference type="ChEBI" id="CHEBI:30616"/>
    </ligand>
</feature>
<dbReference type="RefSeq" id="WP_021720067.1">
    <property type="nucleotide sequence ID" value="NZ_FR892788.1"/>
</dbReference>
<dbReference type="EC" id="6.3.4.-" evidence="2"/>
<protein>
    <recommendedName>
        <fullName evidence="2">tRNA(Met) cytidine acetate ligase</fullName>
        <ecNumber evidence="2">6.3.4.-</ecNumber>
    </recommendedName>
</protein>
<keyword evidence="2" id="KW-0067">ATP-binding</keyword>
<dbReference type="Proteomes" id="UP000014937">
    <property type="component" value="Unassembled WGS sequence"/>
</dbReference>
<dbReference type="AlphaFoldDB" id="R6WSN0"/>
<dbReference type="PANTHER" id="PTHR37825:SF1">
    <property type="entry name" value="TRNA(MET) CYTIDINE ACETATE LIGASE"/>
    <property type="match status" value="1"/>
</dbReference>
<dbReference type="GO" id="GO:0005524">
    <property type="term" value="F:ATP binding"/>
    <property type="evidence" value="ECO:0007669"/>
    <property type="project" value="UniProtKB-KW"/>
</dbReference>
<dbReference type="PANTHER" id="PTHR37825">
    <property type="entry name" value="TRNA(MET) CYTIDINE ACETATE LIGASE"/>
    <property type="match status" value="1"/>
</dbReference>
<comment type="similarity">
    <text evidence="2">Belongs to the TmcAL family.</text>
</comment>
<dbReference type="GO" id="GO:0016879">
    <property type="term" value="F:ligase activity, forming carbon-nitrogen bonds"/>
    <property type="evidence" value="ECO:0007669"/>
    <property type="project" value="UniProtKB-UniRule"/>
</dbReference>
<dbReference type="InterPro" id="IPR008513">
    <property type="entry name" value="tRNA(Met)_cyd_acetate_ligase"/>
</dbReference>
<name>R6WSN0_9FIRM</name>
<comment type="subcellular location">
    <subcellularLocation>
        <location evidence="2">Cytoplasm</location>
    </subcellularLocation>
</comment>
<feature type="binding site" evidence="2">
    <location>
        <begin position="7"/>
        <end position="20"/>
    </location>
    <ligand>
        <name>ATP</name>
        <dbReference type="ChEBI" id="CHEBI:30616"/>
    </ligand>
</feature>
<sequence>MQATGIIAEYNPFHNGHLYHIQETKRLTQQPVIVVMSGSFMQRGEPAILSKWQRAAFAVQGGADLVLELGCAFTLRSAEFFARGAVELLAATGCVNTLACGTEHPQSDFVAAARLACSAEAQARLRELLQSGSSYAQAWEKILGAHTAFRSPNDILALEYSKALLQTAASIKPLYLQRTDEGYNSTAISSNIASASAIRQALALGNGSWQQATPAYTHAALTRGGYDAQLLWQLLKYRLRLLTPPQLAERCEASEGLENLLSRAADCASLQSALAACISKRYTASRIRRLLLQILLDQSKAVWQQQEPAYLRLLAFNDTGRQLLHQMKTSTSLPLITKLGQNALNNDNAAYQTHLALEIAATDTWSLLQHDTALNRSGNDFYQSPIYVRSQS</sequence>
<evidence type="ECO:0000256" key="1">
    <source>
        <dbReference type="ARBA" id="ARBA00022694"/>
    </source>
</evidence>
<feature type="binding site" evidence="2">
    <location>
        <position position="153"/>
    </location>
    <ligand>
        <name>ATP</name>
        <dbReference type="ChEBI" id="CHEBI:30616"/>
    </ligand>
</feature>
<reference evidence="3" key="1">
    <citation type="submission" date="2012-11" db="EMBL/GenBank/DDBJ databases">
        <title>Dependencies among metagenomic species, viruses, plasmids and units of genetic variation.</title>
        <authorList>
            <person name="Nielsen H.B."/>
            <person name="Almeida M."/>
            <person name="Juncker A.S."/>
            <person name="Rasmussen S."/>
            <person name="Li J."/>
            <person name="Sunagawa S."/>
            <person name="Plichta D."/>
            <person name="Gautier L."/>
            <person name="Le Chatelier E."/>
            <person name="Peletier E."/>
            <person name="Bonde I."/>
            <person name="Nielsen T."/>
            <person name="Manichanh C."/>
            <person name="Arumugam M."/>
            <person name="Batto J."/>
            <person name="Santos M.B.Q.D."/>
            <person name="Blom N."/>
            <person name="Borruel N."/>
            <person name="Burgdorf K.S."/>
            <person name="Boumezbeur F."/>
            <person name="Casellas F."/>
            <person name="Dore J."/>
            <person name="Guarner F."/>
            <person name="Hansen T."/>
            <person name="Hildebrand F."/>
            <person name="Kaas R.S."/>
            <person name="Kennedy S."/>
            <person name="Kristiansen K."/>
            <person name="Kultima J.R."/>
            <person name="Leonard P."/>
            <person name="Levenez F."/>
            <person name="Lund O."/>
            <person name="Moumen B."/>
            <person name="Le Paslier D."/>
            <person name="Pons N."/>
            <person name="Pedersen O."/>
            <person name="Prifti E."/>
            <person name="Qin J."/>
            <person name="Raes J."/>
            <person name="Tap J."/>
            <person name="Tims S."/>
            <person name="Ussery D.W."/>
            <person name="Yamada T."/>
            <person name="MetaHit consortium"/>
            <person name="Renault P."/>
            <person name="Sicheritz-Ponten T."/>
            <person name="Bork P."/>
            <person name="Wang J."/>
            <person name="Brunak S."/>
            <person name="Ehrlich S.D."/>
        </authorList>
    </citation>
    <scope>NUCLEOTIDE SEQUENCE [LARGE SCALE GENOMIC DNA]</scope>
</reference>
<feature type="binding site" evidence="2">
    <location>
        <position position="101"/>
    </location>
    <ligand>
        <name>ATP</name>
        <dbReference type="ChEBI" id="CHEBI:30616"/>
    </ligand>
</feature>
<keyword evidence="2" id="KW-0820">tRNA-binding</keyword>
<comment type="caution">
    <text evidence="3">The sequence shown here is derived from an EMBL/GenBank/DDBJ whole genome shotgun (WGS) entry which is preliminary data.</text>
</comment>
<keyword evidence="2" id="KW-0436">Ligase</keyword>
<comment type="caution">
    <text evidence="2">Lacks conserved residue(s) required for the propagation of feature annotation.</text>
</comment>
<comment type="catalytic activity">
    <reaction evidence="2">
        <text>cytidine(34) in elongator tRNA(Met) + acetate + ATP = N(4)-acetylcytidine(34) in elongator tRNA(Met) + AMP + diphosphate</text>
        <dbReference type="Rhea" id="RHEA:58144"/>
        <dbReference type="Rhea" id="RHEA-COMP:10693"/>
        <dbReference type="Rhea" id="RHEA-COMP:10694"/>
        <dbReference type="ChEBI" id="CHEBI:30089"/>
        <dbReference type="ChEBI" id="CHEBI:30616"/>
        <dbReference type="ChEBI" id="CHEBI:33019"/>
        <dbReference type="ChEBI" id="CHEBI:74900"/>
        <dbReference type="ChEBI" id="CHEBI:82748"/>
        <dbReference type="ChEBI" id="CHEBI:456215"/>
    </reaction>
</comment>
<keyword evidence="2" id="KW-0694">RNA-binding</keyword>
<accession>R6WSN0</accession>
<organism evidence="3 4">
    <name type="scientific">Phascolarctobacterium succinatutens CAG:287</name>
    <dbReference type="NCBI Taxonomy" id="1263101"/>
    <lineage>
        <taxon>Bacteria</taxon>
        <taxon>Bacillati</taxon>
        <taxon>Bacillota</taxon>
        <taxon>Negativicutes</taxon>
        <taxon>Acidaminococcales</taxon>
        <taxon>Acidaminococcaceae</taxon>
        <taxon>Phascolarctobacterium</taxon>
    </lineage>
</organism>
<dbReference type="GO" id="GO:0005737">
    <property type="term" value="C:cytoplasm"/>
    <property type="evidence" value="ECO:0007669"/>
    <property type="project" value="UniProtKB-SubCell"/>
</dbReference>
<evidence type="ECO:0000313" key="4">
    <source>
        <dbReference type="Proteomes" id="UP000014937"/>
    </source>
</evidence>